<organism evidence="1 2">
    <name type="scientific">Trametes pubescens</name>
    <name type="common">White-rot fungus</name>
    <dbReference type="NCBI Taxonomy" id="154538"/>
    <lineage>
        <taxon>Eukaryota</taxon>
        <taxon>Fungi</taxon>
        <taxon>Dikarya</taxon>
        <taxon>Basidiomycota</taxon>
        <taxon>Agaricomycotina</taxon>
        <taxon>Agaricomycetes</taxon>
        <taxon>Polyporales</taxon>
        <taxon>Polyporaceae</taxon>
        <taxon>Trametes</taxon>
    </lineage>
</organism>
<dbReference type="Proteomes" id="UP000184267">
    <property type="component" value="Unassembled WGS sequence"/>
</dbReference>
<dbReference type="EMBL" id="MNAD01001565">
    <property type="protein sequence ID" value="OJT04014.1"/>
    <property type="molecule type" value="Genomic_DNA"/>
</dbReference>
<gene>
    <name evidence="1" type="ORF">TRAPUB_5343</name>
</gene>
<evidence type="ECO:0000313" key="2">
    <source>
        <dbReference type="Proteomes" id="UP000184267"/>
    </source>
</evidence>
<name>A0A1M2V8V7_TRAPU</name>
<sequence length="57" mass="6435">MSPTTYSDIDIRSLYPGLEVWHVAEVAVHVEPCEGQLPEEPTEIREGILEEHLPHGQ</sequence>
<comment type="caution">
    <text evidence="1">The sequence shown here is derived from an EMBL/GenBank/DDBJ whole genome shotgun (WGS) entry which is preliminary data.</text>
</comment>
<accession>A0A1M2V8V7</accession>
<keyword evidence="2" id="KW-1185">Reference proteome</keyword>
<evidence type="ECO:0000313" key="1">
    <source>
        <dbReference type="EMBL" id="OJT04014.1"/>
    </source>
</evidence>
<proteinExistence type="predicted"/>
<reference evidence="1 2" key="1">
    <citation type="submission" date="2016-10" db="EMBL/GenBank/DDBJ databases">
        <title>Genome sequence of the basidiomycete white-rot fungus Trametes pubescens.</title>
        <authorList>
            <person name="Makela M.R."/>
            <person name="Granchi Z."/>
            <person name="Peng M."/>
            <person name="De Vries R.P."/>
            <person name="Grigoriev I."/>
            <person name="Riley R."/>
            <person name="Hilden K."/>
        </authorList>
    </citation>
    <scope>NUCLEOTIDE SEQUENCE [LARGE SCALE GENOMIC DNA]</scope>
    <source>
        <strain evidence="1 2">FBCC735</strain>
    </source>
</reference>
<dbReference type="AlphaFoldDB" id="A0A1M2V8V7"/>
<protein>
    <submittedName>
        <fullName evidence="1">Uncharacterized protein</fullName>
    </submittedName>
</protein>